<dbReference type="RefSeq" id="XP_027075491.2">
    <property type="nucleotide sequence ID" value="XM_027219690.2"/>
</dbReference>
<dbReference type="InterPro" id="IPR055411">
    <property type="entry name" value="LRR_FXL15/At3g58940/PEG3-like"/>
</dbReference>
<accession>A0A6P6TCP7</accession>
<dbReference type="AlphaFoldDB" id="A0A6P6TCP7"/>
<dbReference type="Pfam" id="PF00646">
    <property type="entry name" value="F-box"/>
    <property type="match status" value="1"/>
</dbReference>
<dbReference type="InterPro" id="IPR032675">
    <property type="entry name" value="LRR_dom_sf"/>
</dbReference>
<reference evidence="2" key="1">
    <citation type="journal article" date="2025" name="Foods">
        <title>Unveiling the Microbial Signatures of Arabica Coffee Cherries: Insights into Ripeness Specific Diversity, Functional Traits, and Implications for Quality and Safety.</title>
        <authorList>
            <consortium name="RefSeq"/>
            <person name="Tenea G.N."/>
            <person name="Cifuentes V."/>
            <person name="Reyes P."/>
            <person name="Cevallos-Vallejos M."/>
        </authorList>
    </citation>
    <scope>NUCLEOTIDE SEQUENCE [LARGE SCALE GENOMIC DNA]</scope>
</reference>
<dbReference type="InterPro" id="IPR036047">
    <property type="entry name" value="F-box-like_dom_sf"/>
</dbReference>
<dbReference type="SUPFAM" id="SSF81383">
    <property type="entry name" value="F-box domain"/>
    <property type="match status" value="1"/>
</dbReference>
<dbReference type="InterPro" id="IPR050232">
    <property type="entry name" value="FBL13/AtMIF1-like"/>
</dbReference>
<evidence type="ECO:0000259" key="1">
    <source>
        <dbReference type="SMART" id="SM00579"/>
    </source>
</evidence>
<dbReference type="InterPro" id="IPR001810">
    <property type="entry name" value="F-box_dom"/>
</dbReference>
<dbReference type="OrthoDB" id="612216at2759"/>
<name>A0A6P6TCP7_COFAR</name>
<evidence type="ECO:0000313" key="3">
    <source>
        <dbReference type="RefSeq" id="XP_027075491.2"/>
    </source>
</evidence>
<protein>
    <submittedName>
        <fullName evidence="3">F-box/FBD/LRR-repeat protein At5g44980-like isoform X1</fullName>
    </submittedName>
</protein>
<dbReference type="Gene3D" id="3.80.10.10">
    <property type="entry name" value="Ribonuclease Inhibitor"/>
    <property type="match status" value="1"/>
</dbReference>
<dbReference type="InterPro" id="IPR006566">
    <property type="entry name" value="FBD"/>
</dbReference>
<dbReference type="PANTHER" id="PTHR31900:SF34">
    <property type="entry name" value="EMB|CAB62440.1-RELATED"/>
    <property type="match status" value="1"/>
</dbReference>
<dbReference type="SUPFAM" id="SSF52047">
    <property type="entry name" value="RNI-like"/>
    <property type="match status" value="1"/>
</dbReference>
<sequence length="507" mass="57863">MADPAEKNMLERIPDGDNIDRLSELPNCVLLHILSRFKTKAAAATSILSTRWRDLFVSLPDVRLIYCVDSDGSGRDKLFSDFIDFANRVIRQRNKAPIRTLVVDVMHFVKSYHLAFESLLISAAAALSSCNVQRLFISVRMDKTTERFSIPIPPGIFSSKTLVCLSVNFEVDWNVPDFVWLPNLKRLYLFQFRLVDEDSIQRLLQGCPLLERLILKVHPFSYDSKSEESIEVEVLHISSPSLKSLVLFWNAKVELEFTVVVKSENLESLVCFLQGQHKVTIDAPNLKSLTVEGHVPDVHINQSLVSIDEAVVRAEFLSNVTNHSDLFLHSQRAFKFLSGMVNVKSLYLSQTTLQALYFSQGVLPKFKYLNKLKLSHFRCNAFPRNLYSKVLSSLFESSLNLEVLIIDEVIKDSEDGELDSVFQEALSLALVGQLKEIEIRSFEGEEHEFKLIEYFLKNGISLKKMTLIRDSWKTESDGCHRILSSKKCAEDCQILFITKRDALKLFL</sequence>
<dbReference type="Proteomes" id="UP001652660">
    <property type="component" value="Chromosome 1e"/>
</dbReference>
<dbReference type="GeneID" id="113699362"/>
<proteinExistence type="predicted"/>
<organism evidence="2 3">
    <name type="scientific">Coffea arabica</name>
    <name type="common">Arabian coffee</name>
    <dbReference type="NCBI Taxonomy" id="13443"/>
    <lineage>
        <taxon>Eukaryota</taxon>
        <taxon>Viridiplantae</taxon>
        <taxon>Streptophyta</taxon>
        <taxon>Embryophyta</taxon>
        <taxon>Tracheophyta</taxon>
        <taxon>Spermatophyta</taxon>
        <taxon>Magnoliopsida</taxon>
        <taxon>eudicotyledons</taxon>
        <taxon>Gunneridae</taxon>
        <taxon>Pentapetalae</taxon>
        <taxon>asterids</taxon>
        <taxon>lamiids</taxon>
        <taxon>Gentianales</taxon>
        <taxon>Rubiaceae</taxon>
        <taxon>Ixoroideae</taxon>
        <taxon>Gardenieae complex</taxon>
        <taxon>Bertiereae - Coffeeae clade</taxon>
        <taxon>Coffeeae</taxon>
        <taxon>Coffea</taxon>
    </lineage>
</organism>
<evidence type="ECO:0000313" key="2">
    <source>
        <dbReference type="Proteomes" id="UP001652660"/>
    </source>
</evidence>
<dbReference type="Pfam" id="PF08387">
    <property type="entry name" value="FBD"/>
    <property type="match status" value="1"/>
</dbReference>
<keyword evidence="2" id="KW-1185">Reference proteome</keyword>
<gene>
    <name evidence="3" type="primary">LOC113699362</name>
</gene>
<dbReference type="Pfam" id="PF24758">
    <property type="entry name" value="LRR_At5g56370"/>
    <property type="match status" value="1"/>
</dbReference>
<feature type="domain" description="FBD" evidence="1">
    <location>
        <begin position="427"/>
        <end position="497"/>
    </location>
</feature>
<dbReference type="SMART" id="SM00579">
    <property type="entry name" value="FBD"/>
    <property type="match status" value="1"/>
</dbReference>
<reference evidence="3" key="2">
    <citation type="submission" date="2025-08" db="UniProtKB">
        <authorList>
            <consortium name="RefSeq"/>
        </authorList>
    </citation>
    <scope>IDENTIFICATION</scope>
    <source>
        <tissue evidence="3">Leaves</tissue>
    </source>
</reference>
<dbReference type="PANTHER" id="PTHR31900">
    <property type="entry name" value="F-BOX/RNI SUPERFAMILY PROTEIN-RELATED"/>
    <property type="match status" value="1"/>
</dbReference>